<dbReference type="GO" id="GO:1902201">
    <property type="term" value="P:negative regulation of bacterial-type flagellum-dependent cell motility"/>
    <property type="evidence" value="ECO:0007669"/>
    <property type="project" value="TreeGrafter"/>
</dbReference>
<evidence type="ECO:0000256" key="7">
    <source>
        <dbReference type="ARBA" id="ARBA00022989"/>
    </source>
</evidence>
<dbReference type="Proteomes" id="UP000185578">
    <property type="component" value="Unassembled WGS sequence"/>
</dbReference>
<feature type="transmembrane region" description="Helical" evidence="10">
    <location>
        <begin position="20"/>
        <end position="42"/>
    </location>
</feature>
<dbReference type="InterPro" id="IPR033479">
    <property type="entry name" value="dCache_1"/>
</dbReference>
<dbReference type="NCBIfam" id="TIGR00254">
    <property type="entry name" value="GGDEF"/>
    <property type="match status" value="1"/>
</dbReference>
<dbReference type="InterPro" id="IPR029787">
    <property type="entry name" value="Nucleotide_cyclase"/>
</dbReference>
<evidence type="ECO:0000256" key="5">
    <source>
        <dbReference type="ARBA" id="ARBA00022475"/>
    </source>
</evidence>
<dbReference type="RefSeq" id="WP_075119961.1">
    <property type="nucleotide sequence ID" value="NZ_MSCT01000011.1"/>
</dbReference>
<feature type="domain" description="GGDEF" evidence="11">
    <location>
        <begin position="374"/>
        <end position="508"/>
    </location>
</feature>
<comment type="caution">
    <text evidence="12">The sequence shown here is derived from an EMBL/GenBank/DDBJ whole genome shotgun (WGS) entry which is preliminary data.</text>
</comment>
<dbReference type="CDD" id="cd12914">
    <property type="entry name" value="PDC1_DGC_like"/>
    <property type="match status" value="1"/>
</dbReference>
<dbReference type="GO" id="GO:0043709">
    <property type="term" value="P:cell adhesion involved in single-species biofilm formation"/>
    <property type="evidence" value="ECO:0007669"/>
    <property type="project" value="TreeGrafter"/>
</dbReference>
<evidence type="ECO:0000256" key="4">
    <source>
        <dbReference type="ARBA" id="ARBA00012528"/>
    </source>
</evidence>
<keyword evidence="7 10" id="KW-1133">Transmembrane helix</keyword>
<name>A0A1Q8EPY1_9PSED</name>
<dbReference type="CDD" id="cd01949">
    <property type="entry name" value="GGDEF"/>
    <property type="match status" value="1"/>
</dbReference>
<evidence type="ECO:0000313" key="12">
    <source>
        <dbReference type="EMBL" id="OLF53826.1"/>
    </source>
</evidence>
<evidence type="ECO:0000313" key="13">
    <source>
        <dbReference type="Proteomes" id="UP000185578"/>
    </source>
</evidence>
<dbReference type="AlphaFoldDB" id="A0A1Q8EPY1"/>
<dbReference type="Gene3D" id="3.30.70.270">
    <property type="match status" value="1"/>
</dbReference>
<keyword evidence="5" id="KW-1003">Cell membrane</keyword>
<evidence type="ECO:0000256" key="6">
    <source>
        <dbReference type="ARBA" id="ARBA00022692"/>
    </source>
</evidence>
<feature type="transmembrane region" description="Helical" evidence="10">
    <location>
        <begin position="301"/>
        <end position="320"/>
    </location>
</feature>
<dbReference type="OrthoDB" id="9812260at2"/>
<proteinExistence type="predicted"/>
<protein>
    <recommendedName>
        <fullName evidence="4">diguanylate cyclase</fullName>
        <ecNumber evidence="4">2.7.7.65</ecNumber>
    </recommendedName>
</protein>
<dbReference type="GO" id="GO:0052621">
    <property type="term" value="F:diguanylate cyclase activity"/>
    <property type="evidence" value="ECO:0007669"/>
    <property type="project" value="UniProtKB-EC"/>
</dbReference>
<dbReference type="EC" id="2.7.7.65" evidence="4"/>
<dbReference type="Pfam" id="PF00990">
    <property type="entry name" value="GGDEF"/>
    <property type="match status" value="1"/>
</dbReference>
<reference evidence="12 13" key="1">
    <citation type="submission" date="2016-12" db="EMBL/GenBank/DDBJ databases">
        <authorList>
            <person name="Song W.-J."/>
            <person name="Kurnit D.M."/>
        </authorList>
    </citation>
    <scope>NUCLEOTIDE SEQUENCE [LARGE SCALE GENOMIC DNA]</scope>
    <source>
        <strain evidence="12 13">PCL1601</strain>
    </source>
</reference>
<sequence length="508" mass="56208">MDKKTDSTGEDTALESKRLPALAITLVFLVLVTVSILGIFAIQITNSKARELAQARLTSGNLAWSIAQQATDTFDEANLVLEELIERIGDDSSPAALERTRKLLGKRVLATEQLHGLFFYDRQGNWVLSSFDFQPEAANNAERDYFKFHRENVTLTPRIGPALRSKTTGEWVIPFSRRVNDREGHFKGVVLATIKMAYFDTFFSRFSIDDKGAIFLALPQGTIIARRPFDEKLIGTSLAKSQIFSMYLPEAPADTVMVKSIIDGVDRLFGYRVLHKYPLVVAAANSRESILLSWRADIYKMSAMIAVVLLINLLVGILLFKQVRKGLAVENHLKKARSVLQTLVLQDGLTGLANRRHLERNLELEWQRAARQRSSISLIMLDIDHFKSFNDRYGHVAGDHCICAVGQAISQCARRPSDLAVRYGGEEFAVLLPDTESAGAYAQAESIRLAVANLGIVHAENPTGAVTVSLGVHTCVPASSEFKTLLMQADAALYMAKRGGRNQTVPSS</sequence>
<dbReference type="PANTHER" id="PTHR45138:SF9">
    <property type="entry name" value="DIGUANYLATE CYCLASE DGCM-RELATED"/>
    <property type="match status" value="1"/>
</dbReference>
<keyword evidence="8 10" id="KW-0472">Membrane</keyword>
<dbReference type="PANTHER" id="PTHR45138">
    <property type="entry name" value="REGULATORY COMPONENTS OF SENSORY TRANSDUCTION SYSTEM"/>
    <property type="match status" value="1"/>
</dbReference>
<keyword evidence="6 10" id="KW-0812">Transmembrane</keyword>
<dbReference type="Pfam" id="PF02743">
    <property type="entry name" value="dCache_1"/>
    <property type="match status" value="1"/>
</dbReference>
<dbReference type="CDD" id="cd12915">
    <property type="entry name" value="PDC2_DGC_like"/>
    <property type="match status" value="1"/>
</dbReference>
<dbReference type="InterPro" id="IPR050469">
    <property type="entry name" value="Diguanylate_Cyclase"/>
</dbReference>
<evidence type="ECO:0000256" key="3">
    <source>
        <dbReference type="ARBA" id="ARBA00004651"/>
    </source>
</evidence>
<evidence type="ECO:0000259" key="11">
    <source>
        <dbReference type="PROSITE" id="PS50887"/>
    </source>
</evidence>
<dbReference type="SUPFAM" id="SSF55073">
    <property type="entry name" value="Nucleotide cyclase"/>
    <property type="match status" value="1"/>
</dbReference>
<comment type="catalytic activity">
    <reaction evidence="9">
        <text>2 GTP = 3',3'-c-di-GMP + 2 diphosphate</text>
        <dbReference type="Rhea" id="RHEA:24898"/>
        <dbReference type="ChEBI" id="CHEBI:33019"/>
        <dbReference type="ChEBI" id="CHEBI:37565"/>
        <dbReference type="ChEBI" id="CHEBI:58805"/>
        <dbReference type="EC" id="2.7.7.65"/>
    </reaction>
</comment>
<dbReference type="FunFam" id="3.30.70.270:FF:000001">
    <property type="entry name" value="Diguanylate cyclase domain protein"/>
    <property type="match status" value="1"/>
</dbReference>
<comment type="cofactor">
    <cofactor evidence="1">
        <name>Mg(2+)</name>
        <dbReference type="ChEBI" id="CHEBI:18420"/>
    </cofactor>
</comment>
<dbReference type="PROSITE" id="PS50887">
    <property type="entry name" value="GGDEF"/>
    <property type="match status" value="1"/>
</dbReference>
<evidence type="ECO:0000256" key="9">
    <source>
        <dbReference type="ARBA" id="ARBA00034247"/>
    </source>
</evidence>
<organism evidence="12 13">
    <name type="scientific">Pseudomonas chlororaphis</name>
    <dbReference type="NCBI Taxonomy" id="587753"/>
    <lineage>
        <taxon>Bacteria</taxon>
        <taxon>Pseudomonadati</taxon>
        <taxon>Pseudomonadota</taxon>
        <taxon>Gammaproteobacteria</taxon>
        <taxon>Pseudomonadales</taxon>
        <taxon>Pseudomonadaceae</taxon>
        <taxon>Pseudomonas</taxon>
    </lineage>
</organism>
<dbReference type="SMART" id="SM00267">
    <property type="entry name" value="GGDEF"/>
    <property type="match status" value="1"/>
</dbReference>
<accession>A0A1Q8EPY1</accession>
<evidence type="ECO:0000256" key="1">
    <source>
        <dbReference type="ARBA" id="ARBA00001946"/>
    </source>
</evidence>
<evidence type="ECO:0000256" key="10">
    <source>
        <dbReference type="SAM" id="Phobius"/>
    </source>
</evidence>
<evidence type="ECO:0000256" key="8">
    <source>
        <dbReference type="ARBA" id="ARBA00023136"/>
    </source>
</evidence>
<dbReference type="InterPro" id="IPR043128">
    <property type="entry name" value="Rev_trsase/Diguanyl_cyclase"/>
</dbReference>
<evidence type="ECO:0000256" key="2">
    <source>
        <dbReference type="ARBA" id="ARBA00004533"/>
    </source>
</evidence>
<dbReference type="GO" id="GO:0005886">
    <property type="term" value="C:plasma membrane"/>
    <property type="evidence" value="ECO:0007669"/>
    <property type="project" value="UniProtKB-SubCell"/>
</dbReference>
<dbReference type="EMBL" id="MSCT01000011">
    <property type="protein sequence ID" value="OLF53826.1"/>
    <property type="molecule type" value="Genomic_DNA"/>
</dbReference>
<dbReference type="InterPro" id="IPR000160">
    <property type="entry name" value="GGDEF_dom"/>
</dbReference>
<comment type="subcellular location">
    <subcellularLocation>
        <location evidence="2">Cell inner membrane</location>
    </subcellularLocation>
    <subcellularLocation>
        <location evidence="3">Cell membrane</location>
        <topology evidence="3">Multi-pass membrane protein</topology>
    </subcellularLocation>
</comment>
<dbReference type="Gene3D" id="3.30.450.20">
    <property type="entry name" value="PAS domain"/>
    <property type="match status" value="2"/>
</dbReference>
<gene>
    <name evidence="12" type="ORF">BTN82_15275</name>
</gene>